<dbReference type="SUPFAM" id="SSF50199">
    <property type="entry name" value="Staphylococcal nuclease"/>
    <property type="match status" value="1"/>
</dbReference>
<feature type="signal peptide" evidence="4">
    <location>
        <begin position="1"/>
        <end position="19"/>
    </location>
</feature>
<dbReference type="EMBL" id="VIXF01000003">
    <property type="protein sequence ID" value="MBN9901165.1"/>
    <property type="molecule type" value="Genomic_DNA"/>
</dbReference>
<evidence type="ECO:0000256" key="1">
    <source>
        <dbReference type="ARBA" id="ARBA00022722"/>
    </source>
</evidence>
<reference evidence="6" key="2">
    <citation type="journal article" date="2021" name="J. Invertebr. Pathol.">
        <title>Molecular characterization of a Bacillus thuringiensis strain from Argentina, toxic against Lepidoptera and Coleoptera, based on its whole-genome and Cry protein analysis.</title>
        <authorList>
            <person name="Nicolas Lazarte J."/>
            <person name="Pia Valacco M."/>
            <person name="Moreno S."/>
            <person name="Salerno G.L."/>
            <person name="Beron C.M."/>
        </authorList>
    </citation>
    <scope>NUCLEOTIDE SEQUENCE</scope>
    <source>
        <strain evidence="6">FCC7</strain>
    </source>
</reference>
<keyword evidence="3" id="KW-0378">Hydrolase</keyword>
<keyword evidence="1" id="KW-0540">Nuclease</keyword>
<dbReference type="GO" id="GO:0016787">
    <property type="term" value="F:hydrolase activity"/>
    <property type="evidence" value="ECO:0007669"/>
    <property type="project" value="UniProtKB-KW"/>
</dbReference>
<dbReference type="Gene3D" id="2.40.50.90">
    <property type="match status" value="1"/>
</dbReference>
<dbReference type="PROSITE" id="PS50830">
    <property type="entry name" value="TNASE_3"/>
    <property type="match status" value="1"/>
</dbReference>
<comment type="caution">
    <text evidence="6">The sequence shown here is derived from an EMBL/GenBank/DDBJ whole genome shotgun (WGS) entry which is preliminary data.</text>
</comment>
<dbReference type="GO" id="GO:0004519">
    <property type="term" value="F:endonuclease activity"/>
    <property type="evidence" value="ECO:0007669"/>
    <property type="project" value="UniProtKB-KW"/>
</dbReference>
<dbReference type="Pfam" id="PF00565">
    <property type="entry name" value="SNase"/>
    <property type="match status" value="1"/>
</dbReference>
<dbReference type="PROSITE" id="PS01123">
    <property type="entry name" value="TNASE_1"/>
    <property type="match status" value="1"/>
</dbReference>
<feature type="domain" description="TNase-like" evidence="5">
    <location>
        <begin position="64"/>
        <end position="200"/>
    </location>
</feature>
<dbReference type="GO" id="GO:0003676">
    <property type="term" value="F:nucleic acid binding"/>
    <property type="evidence" value="ECO:0007669"/>
    <property type="project" value="InterPro"/>
</dbReference>
<keyword evidence="2" id="KW-0255">Endonuclease</keyword>
<dbReference type="AlphaFoldDB" id="A0AAW4HZP9"/>
<name>A0AAW4HZP9_BACTU</name>
<gene>
    <name evidence="6" type="ORF">FME64_28010</name>
</gene>
<reference evidence="6" key="1">
    <citation type="submission" date="2019-07" db="EMBL/GenBank/DDBJ databases">
        <authorList>
            <person name="Lazarte J.N."/>
            <person name="Poliero A."/>
            <person name="Beron C."/>
        </authorList>
    </citation>
    <scope>NUCLEOTIDE SEQUENCE</scope>
    <source>
        <strain evidence="6">FCC7</strain>
    </source>
</reference>
<dbReference type="Proteomes" id="UP000775627">
    <property type="component" value="Unassembled WGS sequence"/>
</dbReference>
<evidence type="ECO:0000256" key="3">
    <source>
        <dbReference type="ARBA" id="ARBA00022801"/>
    </source>
</evidence>
<feature type="chain" id="PRO_5043554292" evidence="4">
    <location>
        <begin position="20"/>
        <end position="217"/>
    </location>
</feature>
<dbReference type="InterPro" id="IPR035437">
    <property type="entry name" value="SNase_OB-fold_sf"/>
</dbReference>
<accession>A0AAW4HZP9</accession>
<organism evidence="6 7">
    <name type="scientific">Bacillus thuringiensis</name>
    <dbReference type="NCBI Taxonomy" id="1428"/>
    <lineage>
        <taxon>Bacteria</taxon>
        <taxon>Bacillati</taxon>
        <taxon>Bacillota</taxon>
        <taxon>Bacilli</taxon>
        <taxon>Bacillales</taxon>
        <taxon>Bacillaceae</taxon>
        <taxon>Bacillus</taxon>
        <taxon>Bacillus cereus group</taxon>
    </lineage>
</organism>
<sequence>MKIWIKAICITSFVFQMSACNSSVQTKNDSRPAQAVQNGIQQHTVGKGIVDIPEAYNEKLKGLETVKGKVIHIKDGDTIDVNVKGQKQTVRLLLLDTPESVSQKIPPQKMGKEASSFLKKQLKGKRVTMVYDRGPKEDKYGRKLAYVFCNGIHINELMVKSGYGIIAYISKPNTTLLPEMLEAEKEAKEAKEAKAGVWNIKGFVDEKNRHYNRNDAA</sequence>
<evidence type="ECO:0000259" key="5">
    <source>
        <dbReference type="PROSITE" id="PS50830"/>
    </source>
</evidence>
<evidence type="ECO:0000256" key="4">
    <source>
        <dbReference type="SAM" id="SignalP"/>
    </source>
</evidence>
<dbReference type="PANTHER" id="PTHR12302:SF3">
    <property type="entry name" value="SERINE_THREONINE-PROTEIN KINASE 31"/>
    <property type="match status" value="1"/>
</dbReference>
<evidence type="ECO:0000256" key="2">
    <source>
        <dbReference type="ARBA" id="ARBA00022759"/>
    </source>
</evidence>
<dbReference type="RefSeq" id="WP_206905729.1">
    <property type="nucleotide sequence ID" value="NZ_JAWUAH010000063.1"/>
</dbReference>
<evidence type="ECO:0000313" key="6">
    <source>
        <dbReference type="EMBL" id="MBN9901165.1"/>
    </source>
</evidence>
<dbReference type="SMART" id="SM00318">
    <property type="entry name" value="SNc"/>
    <property type="match status" value="1"/>
</dbReference>
<protein>
    <submittedName>
        <fullName evidence="6">Thermonuclease family protein</fullName>
    </submittedName>
</protein>
<dbReference type="InterPro" id="IPR016071">
    <property type="entry name" value="Staphylococal_nuclease_OB-fold"/>
</dbReference>
<dbReference type="PANTHER" id="PTHR12302">
    <property type="entry name" value="EBNA2 BINDING PROTEIN P100"/>
    <property type="match status" value="1"/>
</dbReference>
<proteinExistence type="predicted"/>
<dbReference type="PROSITE" id="PS01284">
    <property type="entry name" value="TNASE_2"/>
    <property type="match status" value="1"/>
</dbReference>
<keyword evidence="4" id="KW-0732">Signal</keyword>
<dbReference type="InterPro" id="IPR002071">
    <property type="entry name" value="Thermonucl_AS"/>
</dbReference>
<evidence type="ECO:0000313" key="7">
    <source>
        <dbReference type="Proteomes" id="UP000775627"/>
    </source>
</evidence>